<dbReference type="RefSeq" id="WP_155321968.1">
    <property type="nucleotide sequence ID" value="NZ_AP021876.1"/>
</dbReference>
<evidence type="ECO:0000313" key="1">
    <source>
        <dbReference type="EMBL" id="BBO81200.1"/>
    </source>
</evidence>
<proteinExistence type="predicted"/>
<dbReference type="EMBL" id="AP021876">
    <property type="protein sequence ID" value="BBO81200.1"/>
    <property type="molecule type" value="Genomic_DNA"/>
</dbReference>
<evidence type="ECO:0000313" key="2">
    <source>
        <dbReference type="Proteomes" id="UP000425960"/>
    </source>
</evidence>
<sequence>MTEKGPTVPTELCEDLLFVRTKVAAAAMCLDHYVDGPSGLEKGLCEKTYMEAALFGILDDLKEIYRRMAKLEI</sequence>
<dbReference type="Proteomes" id="UP000425960">
    <property type="component" value="Chromosome"/>
</dbReference>
<organism evidence="1 2">
    <name type="scientific">Desulfosarcina ovata subsp. sediminis</name>
    <dbReference type="NCBI Taxonomy" id="885957"/>
    <lineage>
        <taxon>Bacteria</taxon>
        <taxon>Pseudomonadati</taxon>
        <taxon>Thermodesulfobacteriota</taxon>
        <taxon>Desulfobacteria</taxon>
        <taxon>Desulfobacterales</taxon>
        <taxon>Desulfosarcinaceae</taxon>
        <taxon>Desulfosarcina</taxon>
    </lineage>
</organism>
<dbReference type="KEGG" id="dov:DSCO28_17660"/>
<reference evidence="1 2" key="1">
    <citation type="submission" date="2019-11" db="EMBL/GenBank/DDBJ databases">
        <title>Comparative genomics of hydrocarbon-degrading Desulfosarcina strains.</title>
        <authorList>
            <person name="Watanabe M."/>
            <person name="Kojima H."/>
            <person name="Fukui M."/>
        </authorList>
    </citation>
    <scope>NUCLEOTIDE SEQUENCE [LARGE SCALE GENOMIC DNA]</scope>
    <source>
        <strain evidence="1 2">28bB2T</strain>
    </source>
</reference>
<accession>A0A5K7ZPW5</accession>
<gene>
    <name evidence="1" type="ORF">DSCO28_17660</name>
</gene>
<name>A0A5K7ZPW5_9BACT</name>
<protein>
    <submittedName>
        <fullName evidence="1">Uncharacterized protein</fullName>
    </submittedName>
</protein>
<dbReference type="AlphaFoldDB" id="A0A5K7ZPW5"/>